<dbReference type="Gene3D" id="3.40.50.300">
    <property type="entry name" value="P-loop containing nucleotide triphosphate hydrolases"/>
    <property type="match status" value="1"/>
</dbReference>
<evidence type="ECO:0000256" key="2">
    <source>
        <dbReference type="ARBA" id="ARBA00022448"/>
    </source>
</evidence>
<name>A0ABT1SGD7_9FIRM</name>
<evidence type="ECO:0000256" key="3">
    <source>
        <dbReference type="ARBA" id="ARBA00022741"/>
    </source>
</evidence>
<dbReference type="Pfam" id="PF00005">
    <property type="entry name" value="ABC_tran"/>
    <property type="match status" value="1"/>
</dbReference>
<feature type="domain" description="ABC transporter" evidence="5">
    <location>
        <begin position="4"/>
        <end position="225"/>
    </location>
</feature>
<dbReference type="EMBL" id="JANGAC010000024">
    <property type="protein sequence ID" value="MCQ4925549.1"/>
    <property type="molecule type" value="Genomic_DNA"/>
</dbReference>
<dbReference type="InterPro" id="IPR017871">
    <property type="entry name" value="ABC_transporter-like_CS"/>
</dbReference>
<protein>
    <submittedName>
        <fullName evidence="6">ABC transporter ATP-binding protein</fullName>
    </submittedName>
</protein>
<dbReference type="CDD" id="cd03255">
    <property type="entry name" value="ABC_MJ0796_LolCDE_FtsE"/>
    <property type="match status" value="1"/>
</dbReference>
<keyword evidence="7" id="KW-1185">Reference proteome</keyword>
<organism evidence="6 7">
    <name type="scientific">Tissierella carlieri</name>
    <dbReference type="NCBI Taxonomy" id="689904"/>
    <lineage>
        <taxon>Bacteria</taxon>
        <taxon>Bacillati</taxon>
        <taxon>Bacillota</taxon>
        <taxon>Tissierellia</taxon>
        <taxon>Tissierellales</taxon>
        <taxon>Tissierellaceae</taxon>
        <taxon>Tissierella</taxon>
    </lineage>
</organism>
<dbReference type="PANTHER" id="PTHR42798">
    <property type="entry name" value="LIPOPROTEIN-RELEASING SYSTEM ATP-BINDING PROTEIN LOLD"/>
    <property type="match status" value="1"/>
</dbReference>
<comment type="caution">
    <text evidence="6">The sequence shown here is derived from an EMBL/GenBank/DDBJ whole genome shotgun (WGS) entry which is preliminary data.</text>
</comment>
<evidence type="ECO:0000259" key="5">
    <source>
        <dbReference type="PROSITE" id="PS50893"/>
    </source>
</evidence>
<proteinExistence type="inferred from homology"/>
<dbReference type="PANTHER" id="PTHR42798:SF6">
    <property type="entry name" value="CELL DIVISION ATP-BINDING PROTEIN FTSE"/>
    <property type="match status" value="1"/>
</dbReference>
<dbReference type="InterPro" id="IPR003439">
    <property type="entry name" value="ABC_transporter-like_ATP-bd"/>
</dbReference>
<dbReference type="InterPro" id="IPR017911">
    <property type="entry name" value="MacB-like_ATP-bd"/>
</dbReference>
<keyword evidence="3" id="KW-0547">Nucleotide-binding</keyword>
<reference evidence="6 7" key="1">
    <citation type="submission" date="2022-06" db="EMBL/GenBank/DDBJ databases">
        <title>Isolation of gut microbiota from human fecal samples.</title>
        <authorList>
            <person name="Pamer E.G."/>
            <person name="Barat B."/>
            <person name="Waligurski E."/>
            <person name="Medina S."/>
            <person name="Paddock L."/>
            <person name="Mostad J."/>
        </authorList>
    </citation>
    <scope>NUCLEOTIDE SEQUENCE [LARGE SCALE GENOMIC DNA]</scope>
    <source>
        <strain evidence="6 7">DFI.7.95</strain>
    </source>
</reference>
<dbReference type="GO" id="GO:0005524">
    <property type="term" value="F:ATP binding"/>
    <property type="evidence" value="ECO:0007669"/>
    <property type="project" value="UniProtKB-KW"/>
</dbReference>
<gene>
    <name evidence="6" type="ORF">NE686_20810</name>
</gene>
<dbReference type="InterPro" id="IPR003593">
    <property type="entry name" value="AAA+_ATPase"/>
</dbReference>
<evidence type="ECO:0000313" key="7">
    <source>
        <dbReference type="Proteomes" id="UP001524478"/>
    </source>
</evidence>
<keyword evidence="4 6" id="KW-0067">ATP-binding</keyword>
<dbReference type="PROSITE" id="PS50893">
    <property type="entry name" value="ABC_TRANSPORTER_2"/>
    <property type="match status" value="1"/>
</dbReference>
<dbReference type="InterPro" id="IPR027417">
    <property type="entry name" value="P-loop_NTPase"/>
</dbReference>
<evidence type="ECO:0000313" key="6">
    <source>
        <dbReference type="EMBL" id="MCQ4925549.1"/>
    </source>
</evidence>
<comment type="similarity">
    <text evidence="1">Belongs to the ABC transporter superfamily.</text>
</comment>
<dbReference type="Proteomes" id="UP001524478">
    <property type="component" value="Unassembled WGS sequence"/>
</dbReference>
<dbReference type="PROSITE" id="PS00211">
    <property type="entry name" value="ABC_TRANSPORTER_1"/>
    <property type="match status" value="1"/>
</dbReference>
<evidence type="ECO:0000256" key="4">
    <source>
        <dbReference type="ARBA" id="ARBA00022840"/>
    </source>
</evidence>
<keyword evidence="2" id="KW-0813">Transport</keyword>
<dbReference type="SUPFAM" id="SSF52540">
    <property type="entry name" value="P-loop containing nucleoside triphosphate hydrolases"/>
    <property type="match status" value="1"/>
</dbReference>
<accession>A0ABT1SGD7</accession>
<dbReference type="RefSeq" id="WP_256312975.1">
    <property type="nucleotide sequence ID" value="NZ_JANGAC010000024.1"/>
</dbReference>
<sequence>MEILKTINITKSYRDGNQTKTVLDNVNISINRGEFIGIFGPSGSGKSTLLNLIGGLDRPSKGEVYIERERTDNLTQSKLAIYRRRRIGIVYQFYNLMSNLTVEQNILLPLLMDDKEPDLELYEKVMNIIDLKERLKSFPEELSGGEQQRVAIARALINKPSIVLLDEPTGNLDRENRNKIFELLKYSNSAFNQTMLIVSHDEEIVNKTDRMLQIEDGKIIRDVSLQ</sequence>
<dbReference type="SMART" id="SM00382">
    <property type="entry name" value="AAA"/>
    <property type="match status" value="1"/>
</dbReference>
<evidence type="ECO:0000256" key="1">
    <source>
        <dbReference type="ARBA" id="ARBA00005417"/>
    </source>
</evidence>